<dbReference type="InterPro" id="IPR002125">
    <property type="entry name" value="CMP_dCMP_dom"/>
</dbReference>
<evidence type="ECO:0000313" key="4">
    <source>
        <dbReference type="EMBL" id="MBB5057684.1"/>
    </source>
</evidence>
<dbReference type="AlphaFoldDB" id="A0A7W7ZD13"/>
<dbReference type="CDD" id="cd01285">
    <property type="entry name" value="nucleoside_deaminase"/>
    <property type="match status" value="1"/>
</dbReference>
<keyword evidence="1" id="KW-0479">Metal-binding</keyword>
<proteinExistence type="predicted"/>
<dbReference type="PANTHER" id="PTHR11079:SF161">
    <property type="entry name" value="CMP_DCMP-TYPE DEAMINASE DOMAIN-CONTAINING PROTEIN"/>
    <property type="match status" value="1"/>
</dbReference>
<evidence type="ECO:0000256" key="1">
    <source>
        <dbReference type="ARBA" id="ARBA00022723"/>
    </source>
</evidence>
<organism evidence="4 5">
    <name type="scientific">Granulicella aggregans</name>
    <dbReference type="NCBI Taxonomy" id="474949"/>
    <lineage>
        <taxon>Bacteria</taxon>
        <taxon>Pseudomonadati</taxon>
        <taxon>Acidobacteriota</taxon>
        <taxon>Terriglobia</taxon>
        <taxon>Terriglobales</taxon>
        <taxon>Acidobacteriaceae</taxon>
        <taxon>Granulicella</taxon>
    </lineage>
</organism>
<sequence length="182" mass="20010">MTTIPTDETYLASVIRFTMKSMTTKTPVPFGALIVETATGKPLIKALNAVAAENDPSSHAELRTVRKACKKLAKKGKGRSLKGYTMYSTCEPCAMCMANILWSGLDRVVYGATIDDANRHCNQIKIPAREVSTRSDMPCIVDGPLLRDEAYALFTHPNMLKVFEQWKSGPRTLKKAAKKGKA</sequence>
<protein>
    <submittedName>
        <fullName evidence="4">tRNA(Arg) A34 adenosine deaminase TadA</fullName>
    </submittedName>
</protein>
<dbReference type="GO" id="GO:0006152">
    <property type="term" value="P:purine nucleoside catabolic process"/>
    <property type="evidence" value="ECO:0007669"/>
    <property type="project" value="TreeGrafter"/>
</dbReference>
<dbReference type="InterPro" id="IPR016192">
    <property type="entry name" value="APOBEC/CMP_deaminase_Zn-bd"/>
</dbReference>
<dbReference type="RefSeq" id="WP_184216742.1">
    <property type="nucleotide sequence ID" value="NZ_JACHIP010000003.1"/>
</dbReference>
<dbReference type="Proteomes" id="UP000540989">
    <property type="component" value="Unassembled WGS sequence"/>
</dbReference>
<gene>
    <name evidence="4" type="ORF">HDF16_002390</name>
</gene>
<dbReference type="GO" id="GO:0047974">
    <property type="term" value="F:guanosine deaminase activity"/>
    <property type="evidence" value="ECO:0007669"/>
    <property type="project" value="TreeGrafter"/>
</dbReference>
<dbReference type="PROSITE" id="PS51747">
    <property type="entry name" value="CYT_DCMP_DEAMINASES_2"/>
    <property type="match status" value="1"/>
</dbReference>
<dbReference type="Pfam" id="PF00383">
    <property type="entry name" value="dCMP_cyt_deam_1"/>
    <property type="match status" value="1"/>
</dbReference>
<dbReference type="PANTHER" id="PTHR11079">
    <property type="entry name" value="CYTOSINE DEAMINASE FAMILY MEMBER"/>
    <property type="match status" value="1"/>
</dbReference>
<dbReference type="GO" id="GO:0008270">
    <property type="term" value="F:zinc ion binding"/>
    <property type="evidence" value="ECO:0007669"/>
    <property type="project" value="InterPro"/>
</dbReference>
<dbReference type="EMBL" id="JACHIP010000003">
    <property type="protein sequence ID" value="MBB5057684.1"/>
    <property type="molecule type" value="Genomic_DNA"/>
</dbReference>
<dbReference type="InterPro" id="IPR016193">
    <property type="entry name" value="Cytidine_deaminase-like"/>
</dbReference>
<dbReference type="Gene3D" id="3.40.140.10">
    <property type="entry name" value="Cytidine Deaminase, domain 2"/>
    <property type="match status" value="1"/>
</dbReference>
<evidence type="ECO:0000313" key="5">
    <source>
        <dbReference type="Proteomes" id="UP000540989"/>
    </source>
</evidence>
<comment type="caution">
    <text evidence="4">The sequence shown here is derived from an EMBL/GenBank/DDBJ whole genome shotgun (WGS) entry which is preliminary data.</text>
</comment>
<dbReference type="SUPFAM" id="SSF53927">
    <property type="entry name" value="Cytidine deaminase-like"/>
    <property type="match status" value="1"/>
</dbReference>
<accession>A0A7W7ZD13</accession>
<keyword evidence="2" id="KW-0862">Zinc</keyword>
<evidence type="ECO:0000256" key="2">
    <source>
        <dbReference type="ARBA" id="ARBA00022833"/>
    </source>
</evidence>
<dbReference type="PROSITE" id="PS00903">
    <property type="entry name" value="CYT_DCMP_DEAMINASES_1"/>
    <property type="match status" value="1"/>
</dbReference>
<evidence type="ECO:0000259" key="3">
    <source>
        <dbReference type="PROSITE" id="PS51747"/>
    </source>
</evidence>
<feature type="domain" description="CMP/dCMP-type deaminase" evidence="3">
    <location>
        <begin position="5"/>
        <end position="132"/>
    </location>
</feature>
<reference evidence="4 5" key="1">
    <citation type="submission" date="2020-08" db="EMBL/GenBank/DDBJ databases">
        <title>Genomic Encyclopedia of Type Strains, Phase IV (KMG-V): Genome sequencing to study the core and pangenomes of soil and plant-associated prokaryotes.</title>
        <authorList>
            <person name="Whitman W."/>
        </authorList>
    </citation>
    <scope>NUCLEOTIDE SEQUENCE [LARGE SCALE GENOMIC DNA]</scope>
    <source>
        <strain evidence="4 5">M8UP14</strain>
    </source>
</reference>
<name>A0A7W7ZD13_9BACT</name>
<keyword evidence="5" id="KW-1185">Reference proteome</keyword>